<reference evidence="1 2" key="1">
    <citation type="journal article" date="2021" name="Nat. Commun.">
        <title>Genetic determinants of endophytism in the Arabidopsis root mycobiome.</title>
        <authorList>
            <person name="Mesny F."/>
            <person name="Miyauchi S."/>
            <person name="Thiergart T."/>
            <person name="Pickel B."/>
            <person name="Atanasova L."/>
            <person name="Karlsson M."/>
            <person name="Huettel B."/>
            <person name="Barry K.W."/>
            <person name="Haridas S."/>
            <person name="Chen C."/>
            <person name="Bauer D."/>
            <person name="Andreopoulos W."/>
            <person name="Pangilinan J."/>
            <person name="LaButti K."/>
            <person name="Riley R."/>
            <person name="Lipzen A."/>
            <person name="Clum A."/>
            <person name="Drula E."/>
            <person name="Henrissat B."/>
            <person name="Kohler A."/>
            <person name="Grigoriev I.V."/>
            <person name="Martin F.M."/>
            <person name="Hacquard S."/>
        </authorList>
    </citation>
    <scope>NUCLEOTIDE SEQUENCE [LARGE SCALE GENOMIC DNA]</scope>
    <source>
        <strain evidence="1 2">MPI-SDFR-AT-0080</strain>
    </source>
</reference>
<keyword evidence="2" id="KW-1185">Reference proteome</keyword>
<protein>
    <submittedName>
        <fullName evidence="1">Uncharacterized protein</fullName>
    </submittedName>
</protein>
<accession>A0ABQ8FWG2</accession>
<organism evidence="1 2">
    <name type="scientific">Macrophomina phaseolina</name>
    <dbReference type="NCBI Taxonomy" id="35725"/>
    <lineage>
        <taxon>Eukaryota</taxon>
        <taxon>Fungi</taxon>
        <taxon>Dikarya</taxon>
        <taxon>Ascomycota</taxon>
        <taxon>Pezizomycotina</taxon>
        <taxon>Dothideomycetes</taxon>
        <taxon>Dothideomycetes incertae sedis</taxon>
        <taxon>Botryosphaeriales</taxon>
        <taxon>Botryosphaeriaceae</taxon>
        <taxon>Macrophomina</taxon>
    </lineage>
</organism>
<name>A0ABQ8FWG2_9PEZI</name>
<evidence type="ECO:0000313" key="1">
    <source>
        <dbReference type="EMBL" id="KAH7031845.1"/>
    </source>
</evidence>
<comment type="caution">
    <text evidence="1">The sequence shown here is derived from an EMBL/GenBank/DDBJ whole genome shotgun (WGS) entry which is preliminary data.</text>
</comment>
<sequence>MPAARLSRGPRASLKTFTLIIHPLPPVGIELSRLPHDHRYGYESGYPLGSFERQCGSLAAIRRSCCSAKRGQWPLATKPARYFPAGCASITVVCTQSIQRCVVCCVIYQFRGLEPRCKRRISYSFENAFKWLHFVYAICFRSSSTIIHTS</sequence>
<evidence type="ECO:0000313" key="2">
    <source>
        <dbReference type="Proteomes" id="UP000774617"/>
    </source>
</evidence>
<dbReference type="Proteomes" id="UP000774617">
    <property type="component" value="Unassembled WGS sequence"/>
</dbReference>
<dbReference type="EMBL" id="JAGTJR010000043">
    <property type="protein sequence ID" value="KAH7031845.1"/>
    <property type="molecule type" value="Genomic_DNA"/>
</dbReference>
<gene>
    <name evidence="1" type="ORF">B0J12DRAFT_313490</name>
</gene>
<proteinExistence type="predicted"/>